<dbReference type="EMBL" id="CM045770">
    <property type="protein sequence ID" value="KAI7991511.1"/>
    <property type="molecule type" value="Genomic_DNA"/>
</dbReference>
<protein>
    <submittedName>
        <fullName evidence="1">Uncharacterized protein</fullName>
    </submittedName>
</protein>
<name>A0ACC0FRX9_9ERIC</name>
<proteinExistence type="predicted"/>
<comment type="caution">
    <text evidence="1">The sequence shown here is derived from an EMBL/GenBank/DDBJ whole genome shotgun (WGS) entry which is preliminary data.</text>
</comment>
<evidence type="ECO:0000313" key="2">
    <source>
        <dbReference type="Proteomes" id="UP001060215"/>
    </source>
</evidence>
<accession>A0ACC0FRX9</accession>
<reference evidence="1 2" key="1">
    <citation type="journal article" date="2022" name="Plant J.">
        <title>Chromosome-level genome of Camellia lanceoleosa provides a valuable resource for understanding genome evolution and self-incompatibility.</title>
        <authorList>
            <person name="Gong W."/>
            <person name="Xiao S."/>
            <person name="Wang L."/>
            <person name="Liao Z."/>
            <person name="Chang Y."/>
            <person name="Mo W."/>
            <person name="Hu G."/>
            <person name="Li W."/>
            <person name="Zhao G."/>
            <person name="Zhu H."/>
            <person name="Hu X."/>
            <person name="Ji K."/>
            <person name="Xiang X."/>
            <person name="Song Q."/>
            <person name="Yuan D."/>
            <person name="Jin S."/>
            <person name="Zhang L."/>
        </authorList>
    </citation>
    <scope>NUCLEOTIDE SEQUENCE [LARGE SCALE GENOMIC DNA]</scope>
    <source>
        <strain evidence="1">SQ_2022a</strain>
    </source>
</reference>
<gene>
    <name evidence="1" type="ORF">LOK49_LG12G00402</name>
</gene>
<dbReference type="Proteomes" id="UP001060215">
    <property type="component" value="Chromosome 13"/>
</dbReference>
<evidence type="ECO:0000313" key="1">
    <source>
        <dbReference type="EMBL" id="KAI7991511.1"/>
    </source>
</evidence>
<keyword evidence="2" id="KW-1185">Reference proteome</keyword>
<organism evidence="1 2">
    <name type="scientific">Camellia lanceoleosa</name>
    <dbReference type="NCBI Taxonomy" id="1840588"/>
    <lineage>
        <taxon>Eukaryota</taxon>
        <taxon>Viridiplantae</taxon>
        <taxon>Streptophyta</taxon>
        <taxon>Embryophyta</taxon>
        <taxon>Tracheophyta</taxon>
        <taxon>Spermatophyta</taxon>
        <taxon>Magnoliopsida</taxon>
        <taxon>eudicotyledons</taxon>
        <taxon>Gunneridae</taxon>
        <taxon>Pentapetalae</taxon>
        <taxon>asterids</taxon>
        <taxon>Ericales</taxon>
        <taxon>Theaceae</taxon>
        <taxon>Camellia</taxon>
    </lineage>
</organism>
<sequence length="296" mass="32867">MAMVMAVCNSWNPLRSQNFFYANICYYFLVVIALHATALSFNLTNIGPQLNAEIVVEGDAYVSPEGIQLISNEINVTQNYSVGRATCKDPLFLWDNTFGKLTDFNTSFSFVIDSVGSYDFADGITFFLVPNGSTPYITVGGSIGLPIGPPTYVAISPFVVAEFDTYQDTWDPVDITPTTHVETEKLPCHQQQQQQPYSNKPIPAATNSNHHDTSKRHKANRQLKKTRTKIHAQPGQPPIQSSSLSISAPLNIAFQQNNHQDLQPSSQNHSRQPTSYIGPTAEPKLTDRYTLQQNQP</sequence>